<gene>
    <name evidence="1" type="ORF">JI739_09155</name>
</gene>
<accession>A0A936ZGI5</accession>
<evidence type="ECO:0000313" key="1">
    <source>
        <dbReference type="EMBL" id="MBL0420507.1"/>
    </source>
</evidence>
<proteinExistence type="predicted"/>
<dbReference type="EMBL" id="JAEQNA010000002">
    <property type="protein sequence ID" value="MBL0420507.1"/>
    <property type="molecule type" value="Genomic_DNA"/>
</dbReference>
<dbReference type="RefSeq" id="WP_201683580.1">
    <property type="nucleotide sequence ID" value="NZ_JAEQNA010000002.1"/>
</dbReference>
<protein>
    <submittedName>
        <fullName evidence="1">Uncharacterized protein</fullName>
    </submittedName>
</protein>
<evidence type="ECO:0000313" key="2">
    <source>
        <dbReference type="Proteomes" id="UP000613011"/>
    </source>
</evidence>
<sequence length="205" mass="21796">MPTKKQAGAKALAVDDLLAGLELAEQTGALVSGFEFTAKDRQALGAWLDDQAIDVLQAHVEVALSVEDSDAAEPTIGESRAILQRIEVLARALAKAMEQAPSIAAGHLEGARYAAGLPLGEQMARDLQQFAAAVGDRIDSMPKQSQRTAGHTFLVSGIASIAERAGINVTASESAPFHDLCECVFRALRIKEDSRGSIRAYLRSR</sequence>
<dbReference type="Proteomes" id="UP000613011">
    <property type="component" value="Unassembled WGS sequence"/>
</dbReference>
<name>A0A936ZGI5_9BURK</name>
<dbReference type="AlphaFoldDB" id="A0A936ZGI5"/>
<comment type="caution">
    <text evidence="1">The sequence shown here is derived from an EMBL/GenBank/DDBJ whole genome shotgun (WGS) entry which is preliminary data.</text>
</comment>
<keyword evidence="2" id="KW-1185">Reference proteome</keyword>
<reference evidence="1" key="1">
    <citation type="submission" date="2021-01" db="EMBL/GenBank/DDBJ databases">
        <title>Ramlibacter sp. strain AW1 16S ribosomal RNA gene Genome sequencing and assembly.</title>
        <authorList>
            <person name="Kang M."/>
        </authorList>
    </citation>
    <scope>NUCLEOTIDE SEQUENCE</scope>
    <source>
        <strain evidence="1">AW1</strain>
    </source>
</reference>
<organism evidence="1 2">
    <name type="scientific">Ramlibacter aurantiacus</name>
    <dbReference type="NCBI Taxonomy" id="2801330"/>
    <lineage>
        <taxon>Bacteria</taxon>
        <taxon>Pseudomonadati</taxon>
        <taxon>Pseudomonadota</taxon>
        <taxon>Betaproteobacteria</taxon>
        <taxon>Burkholderiales</taxon>
        <taxon>Comamonadaceae</taxon>
        <taxon>Ramlibacter</taxon>
    </lineage>
</organism>